<dbReference type="Proteomes" id="UP000245207">
    <property type="component" value="Unassembled WGS sequence"/>
</dbReference>
<dbReference type="PANTHER" id="PTHR45863:SF7">
    <property type="entry name" value="SERINE_THREONINE-PROTEIN KINASE BSK5"/>
    <property type="match status" value="1"/>
</dbReference>
<keyword evidence="10" id="KW-1185">Reference proteome</keyword>
<sequence length="115" mass="13422">MDLIERLHELKSLRKLKKGMESLKFIGTLEQKDTTNCKKDVVEAFQPKDLQYRYTMLRTLRLVKNGAISSLTIYARHCFCWYMNNEAQEALKDVTEAHNLSPDWYIAIILQAVAI</sequence>
<organism evidence="9 10">
    <name type="scientific">Artemisia annua</name>
    <name type="common">Sweet wormwood</name>
    <dbReference type="NCBI Taxonomy" id="35608"/>
    <lineage>
        <taxon>Eukaryota</taxon>
        <taxon>Viridiplantae</taxon>
        <taxon>Streptophyta</taxon>
        <taxon>Embryophyta</taxon>
        <taxon>Tracheophyta</taxon>
        <taxon>Spermatophyta</taxon>
        <taxon>Magnoliopsida</taxon>
        <taxon>eudicotyledons</taxon>
        <taxon>Gunneridae</taxon>
        <taxon>Pentapetalae</taxon>
        <taxon>asterids</taxon>
        <taxon>campanulids</taxon>
        <taxon>Asterales</taxon>
        <taxon>Asteraceae</taxon>
        <taxon>Asteroideae</taxon>
        <taxon>Anthemideae</taxon>
        <taxon>Artemisiinae</taxon>
        <taxon>Artemisia</taxon>
    </lineage>
</organism>
<accession>A0A2U1LDE8</accession>
<evidence type="ECO:0000256" key="6">
    <source>
        <dbReference type="ARBA" id="ARBA00022840"/>
    </source>
</evidence>
<dbReference type="InterPro" id="IPR058209">
    <property type="entry name" value="TPR_BSK1_C"/>
</dbReference>
<keyword evidence="2" id="KW-1003">Cell membrane</keyword>
<comment type="subcellular location">
    <subcellularLocation>
        <location evidence="1">Endomembrane system</location>
    </subcellularLocation>
</comment>
<dbReference type="GO" id="GO:0012505">
    <property type="term" value="C:endomembrane system"/>
    <property type="evidence" value="ECO:0007669"/>
    <property type="project" value="UniProtKB-SubCell"/>
</dbReference>
<keyword evidence="9" id="KW-0648">Protein biosynthesis</keyword>
<evidence type="ECO:0000259" key="8">
    <source>
        <dbReference type="Pfam" id="PF25575"/>
    </source>
</evidence>
<keyword evidence="5 9" id="KW-0418">Kinase</keyword>
<evidence type="ECO:0000313" key="9">
    <source>
        <dbReference type="EMBL" id="PWA47028.1"/>
    </source>
</evidence>
<keyword evidence="4" id="KW-0547">Nucleotide-binding</keyword>
<dbReference type="GO" id="GO:0004672">
    <property type="term" value="F:protein kinase activity"/>
    <property type="evidence" value="ECO:0007669"/>
    <property type="project" value="InterPro"/>
</dbReference>
<keyword evidence="6" id="KW-0067">ATP-binding</keyword>
<protein>
    <submittedName>
        <fullName evidence="9">Protein kinase domain, Eukaryotic elongation factor 2 kinase</fullName>
    </submittedName>
</protein>
<dbReference type="InterPro" id="IPR045845">
    <property type="entry name" value="BSK"/>
</dbReference>
<evidence type="ECO:0000256" key="7">
    <source>
        <dbReference type="ARBA" id="ARBA00023136"/>
    </source>
</evidence>
<gene>
    <name evidence="9" type="ORF">CTI12_AA502320</name>
</gene>
<keyword evidence="9" id="KW-0251">Elongation factor</keyword>
<evidence type="ECO:0000313" key="10">
    <source>
        <dbReference type="Proteomes" id="UP000245207"/>
    </source>
</evidence>
<proteinExistence type="predicted"/>
<reference evidence="9 10" key="1">
    <citation type="journal article" date="2018" name="Mol. Plant">
        <title>The genome of Artemisia annua provides insight into the evolution of Asteraceae family and artemisinin biosynthesis.</title>
        <authorList>
            <person name="Shen Q."/>
            <person name="Zhang L."/>
            <person name="Liao Z."/>
            <person name="Wang S."/>
            <person name="Yan T."/>
            <person name="Shi P."/>
            <person name="Liu M."/>
            <person name="Fu X."/>
            <person name="Pan Q."/>
            <person name="Wang Y."/>
            <person name="Lv Z."/>
            <person name="Lu X."/>
            <person name="Zhang F."/>
            <person name="Jiang W."/>
            <person name="Ma Y."/>
            <person name="Chen M."/>
            <person name="Hao X."/>
            <person name="Li L."/>
            <person name="Tang Y."/>
            <person name="Lv G."/>
            <person name="Zhou Y."/>
            <person name="Sun X."/>
            <person name="Brodelius P.E."/>
            <person name="Rose J.K.C."/>
            <person name="Tang K."/>
        </authorList>
    </citation>
    <scope>NUCLEOTIDE SEQUENCE [LARGE SCALE GENOMIC DNA]</scope>
    <source>
        <strain evidence="10">cv. Huhao1</strain>
        <tissue evidence="9">Leaf</tissue>
    </source>
</reference>
<dbReference type="PANTHER" id="PTHR45863">
    <property type="entry name" value="SERINE/THREONINE-PROTEIN KINASE BSK5"/>
    <property type="match status" value="1"/>
</dbReference>
<evidence type="ECO:0000256" key="2">
    <source>
        <dbReference type="ARBA" id="ARBA00022475"/>
    </source>
</evidence>
<evidence type="ECO:0000256" key="1">
    <source>
        <dbReference type="ARBA" id="ARBA00004308"/>
    </source>
</evidence>
<dbReference type="STRING" id="35608.A0A2U1LDE8"/>
<dbReference type="GO" id="GO:0005524">
    <property type="term" value="F:ATP binding"/>
    <property type="evidence" value="ECO:0007669"/>
    <property type="project" value="UniProtKB-KW"/>
</dbReference>
<evidence type="ECO:0000256" key="5">
    <source>
        <dbReference type="ARBA" id="ARBA00022777"/>
    </source>
</evidence>
<comment type="caution">
    <text evidence="9">The sequence shown here is derived from an EMBL/GenBank/DDBJ whole genome shotgun (WGS) entry which is preliminary data.</text>
</comment>
<dbReference type="AlphaFoldDB" id="A0A2U1LDE8"/>
<name>A0A2U1LDE8_ARTAN</name>
<dbReference type="GO" id="GO:0003746">
    <property type="term" value="F:translation elongation factor activity"/>
    <property type="evidence" value="ECO:0007669"/>
    <property type="project" value="UniProtKB-KW"/>
</dbReference>
<evidence type="ECO:0000256" key="3">
    <source>
        <dbReference type="ARBA" id="ARBA00022679"/>
    </source>
</evidence>
<dbReference type="Pfam" id="PF25575">
    <property type="entry name" value="TPR_BSK1_C"/>
    <property type="match status" value="1"/>
</dbReference>
<dbReference type="EMBL" id="PKPP01010000">
    <property type="protein sequence ID" value="PWA47028.1"/>
    <property type="molecule type" value="Genomic_DNA"/>
</dbReference>
<dbReference type="GO" id="GO:0009742">
    <property type="term" value="P:brassinosteroid mediated signaling pathway"/>
    <property type="evidence" value="ECO:0007669"/>
    <property type="project" value="InterPro"/>
</dbReference>
<keyword evidence="3" id="KW-0808">Transferase</keyword>
<keyword evidence="7" id="KW-0472">Membrane</keyword>
<feature type="domain" description="Serine/threonine-protein kinase BSK1-like TPR repeats" evidence="8">
    <location>
        <begin position="28"/>
        <end position="112"/>
    </location>
</feature>
<evidence type="ECO:0000256" key="4">
    <source>
        <dbReference type="ARBA" id="ARBA00022741"/>
    </source>
</evidence>